<evidence type="ECO:0000256" key="4">
    <source>
        <dbReference type="ARBA" id="ARBA00022833"/>
    </source>
</evidence>
<evidence type="ECO:0000256" key="2">
    <source>
        <dbReference type="ARBA" id="ARBA00022723"/>
    </source>
</evidence>
<evidence type="ECO:0000259" key="5">
    <source>
        <dbReference type="Pfam" id="PF24827"/>
    </source>
</evidence>
<dbReference type="Gene3D" id="3.40.630.10">
    <property type="entry name" value="Zn peptidases"/>
    <property type="match status" value="1"/>
</dbReference>
<keyword evidence="4" id="KW-0862">Zinc</keyword>
<sequence>MTQLKKNTSLTLCNVSIKPGQNHTILCDFSNFYTSRRIKVPIHIFHGQHTGPKLFILSTLHGDEVNGIEIINRLHEHKAVKHLNGTLITIPVANPFGLILRTREAIGQDLNRVFPGNKTGKLASRLAYFLTENIIKQCDYGIDLHSGGNYLFNLPQTRIDESMTELCQLAEAFGVAIIDSPVRKKSLRGLTMSLNIPLLVFEGGEASRVDDGCIKVGLQGVLNVLANLNMIDAKWAKKKTNPVYYRELTWIRAPAGGLLLPHQSINHHIKKNQVLAKILDPFDLESAKQVRSPCNGTIIAKSTAPLVNEGEPLFHIAPDSKK</sequence>
<dbReference type="GO" id="GO:0016811">
    <property type="term" value="F:hydrolase activity, acting on carbon-nitrogen (but not peptide) bonds, in linear amides"/>
    <property type="evidence" value="ECO:0007669"/>
    <property type="project" value="InterPro"/>
</dbReference>
<keyword evidence="3" id="KW-0378">Hydrolase</keyword>
<proteinExistence type="predicted"/>
<dbReference type="EMBL" id="UGNV01000001">
    <property type="protein sequence ID" value="STX29666.1"/>
    <property type="molecule type" value="Genomic_DNA"/>
</dbReference>
<dbReference type="PIRSF" id="PIRSF039012">
    <property type="entry name" value="ASP"/>
    <property type="match status" value="1"/>
</dbReference>
<evidence type="ECO:0000313" key="7">
    <source>
        <dbReference type="Proteomes" id="UP000254968"/>
    </source>
</evidence>
<dbReference type="Proteomes" id="UP000254968">
    <property type="component" value="Unassembled WGS sequence"/>
</dbReference>
<organism evidence="6 7">
    <name type="scientific">Legionella beliardensis</name>
    <dbReference type="NCBI Taxonomy" id="91822"/>
    <lineage>
        <taxon>Bacteria</taxon>
        <taxon>Pseudomonadati</taxon>
        <taxon>Pseudomonadota</taxon>
        <taxon>Gammaproteobacteria</taxon>
        <taxon>Legionellales</taxon>
        <taxon>Legionellaceae</taxon>
        <taxon>Legionella</taxon>
    </lineage>
</organism>
<dbReference type="CDD" id="cd06251">
    <property type="entry name" value="M14_ASTE_ASPA-like"/>
    <property type="match status" value="1"/>
</dbReference>
<comment type="cofactor">
    <cofactor evidence="1">
        <name>Zn(2+)</name>
        <dbReference type="ChEBI" id="CHEBI:29105"/>
    </cofactor>
</comment>
<dbReference type="GO" id="GO:0016788">
    <property type="term" value="F:hydrolase activity, acting on ester bonds"/>
    <property type="evidence" value="ECO:0007669"/>
    <property type="project" value="InterPro"/>
</dbReference>
<dbReference type="AlphaFoldDB" id="A0A378I4P4"/>
<dbReference type="Pfam" id="PF24827">
    <property type="entry name" value="AstE_AspA_cat"/>
    <property type="match status" value="1"/>
</dbReference>
<protein>
    <submittedName>
        <fullName evidence="6">Succinylglutamate desuccinylase / aspartoacylase family</fullName>
    </submittedName>
</protein>
<name>A0A378I4P4_9GAMM</name>
<dbReference type="GO" id="GO:0046872">
    <property type="term" value="F:metal ion binding"/>
    <property type="evidence" value="ECO:0007669"/>
    <property type="project" value="UniProtKB-KW"/>
</dbReference>
<dbReference type="InterPro" id="IPR055438">
    <property type="entry name" value="AstE_AspA_cat"/>
</dbReference>
<reference evidence="6 7" key="1">
    <citation type="submission" date="2018-06" db="EMBL/GenBank/DDBJ databases">
        <authorList>
            <consortium name="Pathogen Informatics"/>
            <person name="Doyle S."/>
        </authorList>
    </citation>
    <scope>NUCLEOTIDE SEQUENCE [LARGE SCALE GENOMIC DNA]</scope>
    <source>
        <strain evidence="6 7">NCTC13315</strain>
    </source>
</reference>
<dbReference type="InterPro" id="IPR053138">
    <property type="entry name" value="N-alpha-Ac-DABA_deacetylase"/>
</dbReference>
<dbReference type="OrthoDB" id="9782876at2"/>
<evidence type="ECO:0000256" key="1">
    <source>
        <dbReference type="ARBA" id="ARBA00001947"/>
    </source>
</evidence>
<dbReference type="PANTHER" id="PTHR37326">
    <property type="entry name" value="BLL3975 PROTEIN"/>
    <property type="match status" value="1"/>
</dbReference>
<feature type="domain" description="Succinylglutamate desuccinylase/Aspartoacylase catalytic" evidence="5">
    <location>
        <begin position="51"/>
        <end position="226"/>
    </location>
</feature>
<dbReference type="SUPFAM" id="SSF53187">
    <property type="entry name" value="Zn-dependent exopeptidases"/>
    <property type="match status" value="1"/>
</dbReference>
<evidence type="ECO:0000256" key="3">
    <source>
        <dbReference type="ARBA" id="ARBA00022801"/>
    </source>
</evidence>
<dbReference type="RefSeq" id="WP_115303340.1">
    <property type="nucleotide sequence ID" value="NZ_CAAAHO010000002.1"/>
</dbReference>
<dbReference type="InterPro" id="IPR043795">
    <property type="entry name" value="N-alpha-Ac-DABA-like"/>
</dbReference>
<accession>A0A378I4P4</accession>
<keyword evidence="2" id="KW-0479">Metal-binding</keyword>
<keyword evidence="7" id="KW-1185">Reference proteome</keyword>
<gene>
    <name evidence="6" type="ORF">NCTC13315_02218</name>
</gene>
<dbReference type="PANTHER" id="PTHR37326:SF2">
    <property type="entry name" value="SUCCINYLGLUTAMATE DESUCCINYLASE_ASPARTOACYLASE FAMILY PROTEIN"/>
    <property type="match status" value="1"/>
</dbReference>
<evidence type="ECO:0000313" key="6">
    <source>
        <dbReference type="EMBL" id="STX29666.1"/>
    </source>
</evidence>